<dbReference type="PROSITE" id="PS50012">
    <property type="entry name" value="RCC1_3"/>
    <property type="match status" value="1"/>
</dbReference>
<feature type="compositionally biased region" description="Acidic residues" evidence="2">
    <location>
        <begin position="99"/>
        <end position="120"/>
    </location>
</feature>
<evidence type="ECO:0000256" key="1">
    <source>
        <dbReference type="PROSITE-ProRule" id="PRU00235"/>
    </source>
</evidence>
<evidence type="ECO:0000256" key="2">
    <source>
        <dbReference type="SAM" id="MobiDB-lite"/>
    </source>
</evidence>
<dbReference type="AlphaFoldDB" id="A0A9W6WZT9"/>
<name>A0A9W6WZT9_9STRA</name>
<sequence>MLGGVWSFGSASQGFDSDVAFAVSRTGDVYVWGKRIGPTGLPPDSSLAALTKQTYGRDSDLDSDEEGVREDDAATVINPATRTESSEALKRGSLAPTENIEEEQENANESEEEDEEGGDEDFVHPVKLIALCGEGISHIAVGRVHCCALTKDGDVFTWGQNDHCQLGTEPVHNLSEALSKKARVRYGVDSIEPRLWERTVSETCVVSAVDVGTNHTFAVTDKGEMLAYGATYNTNDHSSLARNLAKLQVHQYFSTIRELTIFVTVVAAGREFTLIATKPYIGPSREEVERRKQEQIQQAESIERLTSVVKDEKRDQLARIRQGKHAAIMAHLNANFPKCTICTTGLICPGFQPNNENPTLCKHCMHENRKHQDQHKAHDRNVTLTYLTQAVEKLGITVDFSGVPDIELEEQIEFELEEDD</sequence>
<dbReference type="InterPro" id="IPR009091">
    <property type="entry name" value="RCC1/BLIP-II"/>
</dbReference>
<dbReference type="OrthoDB" id="70707at2759"/>
<evidence type="ECO:0000313" key="3">
    <source>
        <dbReference type="EMBL" id="GMF24488.1"/>
    </source>
</evidence>
<dbReference type="PANTHER" id="PTHR45982">
    <property type="entry name" value="REGULATOR OF CHROMOSOME CONDENSATION"/>
    <property type="match status" value="1"/>
</dbReference>
<comment type="caution">
    <text evidence="3">The sequence shown here is derived from an EMBL/GenBank/DDBJ whole genome shotgun (WGS) entry which is preliminary data.</text>
</comment>
<dbReference type="InterPro" id="IPR000408">
    <property type="entry name" value="Reg_chr_condens"/>
</dbReference>
<dbReference type="EMBL" id="BSXW01000519">
    <property type="protein sequence ID" value="GMF24488.1"/>
    <property type="molecule type" value="Genomic_DNA"/>
</dbReference>
<feature type="repeat" description="RCC1" evidence="1">
    <location>
        <begin position="153"/>
        <end position="222"/>
    </location>
</feature>
<accession>A0A9W6WZT9</accession>
<evidence type="ECO:0000313" key="4">
    <source>
        <dbReference type="Proteomes" id="UP001165083"/>
    </source>
</evidence>
<dbReference type="PANTHER" id="PTHR45982:SF1">
    <property type="entry name" value="REGULATOR OF CHROMOSOME CONDENSATION"/>
    <property type="match status" value="1"/>
</dbReference>
<keyword evidence="4" id="KW-1185">Reference proteome</keyword>
<dbReference type="Pfam" id="PF13540">
    <property type="entry name" value="RCC1_2"/>
    <property type="match status" value="1"/>
</dbReference>
<dbReference type="SUPFAM" id="SSF50985">
    <property type="entry name" value="RCC1/BLIP-II"/>
    <property type="match status" value="1"/>
</dbReference>
<dbReference type="Proteomes" id="UP001165083">
    <property type="component" value="Unassembled WGS sequence"/>
</dbReference>
<reference evidence="3" key="1">
    <citation type="submission" date="2023-04" db="EMBL/GenBank/DDBJ databases">
        <title>Phytophthora lilii NBRC 32176.</title>
        <authorList>
            <person name="Ichikawa N."/>
            <person name="Sato H."/>
            <person name="Tonouchi N."/>
        </authorList>
    </citation>
    <scope>NUCLEOTIDE SEQUENCE</scope>
    <source>
        <strain evidence="3">NBRC 32176</strain>
    </source>
</reference>
<organism evidence="3 4">
    <name type="scientific">Phytophthora lilii</name>
    <dbReference type="NCBI Taxonomy" id="2077276"/>
    <lineage>
        <taxon>Eukaryota</taxon>
        <taxon>Sar</taxon>
        <taxon>Stramenopiles</taxon>
        <taxon>Oomycota</taxon>
        <taxon>Peronosporomycetes</taxon>
        <taxon>Peronosporales</taxon>
        <taxon>Peronosporaceae</taxon>
        <taxon>Phytophthora</taxon>
    </lineage>
</organism>
<gene>
    <name evidence="3" type="ORF">Plil01_001004800</name>
</gene>
<feature type="region of interest" description="Disordered" evidence="2">
    <location>
        <begin position="54"/>
        <end position="120"/>
    </location>
</feature>
<dbReference type="Gene3D" id="2.130.10.30">
    <property type="entry name" value="Regulator of chromosome condensation 1/beta-lactamase-inhibitor protein II"/>
    <property type="match status" value="1"/>
</dbReference>
<proteinExistence type="predicted"/>
<protein>
    <submittedName>
        <fullName evidence="3">Unnamed protein product</fullName>
    </submittedName>
</protein>
<dbReference type="InterPro" id="IPR051553">
    <property type="entry name" value="Ran_GTPase-activating"/>
</dbReference>